<name>A0ABV9Q6S4_9BACL</name>
<evidence type="ECO:0000313" key="1">
    <source>
        <dbReference type="EMBL" id="MFC4769538.1"/>
    </source>
</evidence>
<dbReference type="Proteomes" id="UP001596002">
    <property type="component" value="Unassembled WGS sequence"/>
</dbReference>
<reference evidence="2" key="1">
    <citation type="journal article" date="2019" name="Int. J. Syst. Evol. Microbiol.">
        <title>The Global Catalogue of Microorganisms (GCM) 10K type strain sequencing project: providing services to taxonomists for standard genome sequencing and annotation.</title>
        <authorList>
            <consortium name="The Broad Institute Genomics Platform"/>
            <consortium name="The Broad Institute Genome Sequencing Center for Infectious Disease"/>
            <person name="Wu L."/>
            <person name="Ma J."/>
        </authorList>
    </citation>
    <scope>NUCLEOTIDE SEQUENCE [LARGE SCALE GENOMIC DNA]</scope>
    <source>
        <strain evidence="2">WYCCWR 12678</strain>
    </source>
</reference>
<protein>
    <submittedName>
        <fullName evidence="1">Uncharacterized protein</fullName>
    </submittedName>
</protein>
<proteinExistence type="predicted"/>
<comment type="caution">
    <text evidence="1">The sequence shown here is derived from an EMBL/GenBank/DDBJ whole genome shotgun (WGS) entry which is preliminary data.</text>
</comment>
<accession>A0ABV9Q6S4</accession>
<organism evidence="1 2">
    <name type="scientific">Effusibacillus consociatus</name>
    <dbReference type="NCBI Taxonomy" id="1117041"/>
    <lineage>
        <taxon>Bacteria</taxon>
        <taxon>Bacillati</taxon>
        <taxon>Bacillota</taxon>
        <taxon>Bacilli</taxon>
        <taxon>Bacillales</taxon>
        <taxon>Alicyclobacillaceae</taxon>
        <taxon>Effusibacillus</taxon>
    </lineage>
</organism>
<sequence>MSEESLYAGLTREETRKFGRIDANMQSDFLTGYDVSARPIWFTPGMFVESIEESDTLLKTDRVKYNVVDEIVPSTSKSTVFDKKGNRNFIDRNNIATFGSIESVLPNQKVFTIGISKEERFLSCYAPQDVYLMGKKRTMFEVLGVSDVVRLQEDELQETIPTQVQMEDLNEYFSYTIHDVNARYFLVQGKALKCWRVHFYLDGKSITRFLPGVFVERAERYFGGSS</sequence>
<dbReference type="EMBL" id="JBHSHC010000137">
    <property type="protein sequence ID" value="MFC4769538.1"/>
    <property type="molecule type" value="Genomic_DNA"/>
</dbReference>
<gene>
    <name evidence="1" type="ORF">ACFO8Q_19600</name>
</gene>
<keyword evidence="2" id="KW-1185">Reference proteome</keyword>
<evidence type="ECO:0000313" key="2">
    <source>
        <dbReference type="Proteomes" id="UP001596002"/>
    </source>
</evidence>